<comment type="caution">
    <text evidence="2">The sequence shown here is derived from an EMBL/GenBank/DDBJ whole genome shotgun (WGS) entry which is preliminary data.</text>
</comment>
<dbReference type="RefSeq" id="WP_290247161.1">
    <property type="nucleotide sequence ID" value="NZ_JAUFQT010000001.1"/>
</dbReference>
<evidence type="ECO:0000313" key="3">
    <source>
        <dbReference type="Proteomes" id="UP001589654"/>
    </source>
</evidence>
<organism evidence="2 3">
    <name type="scientific">Echinicola jeungdonensis</name>
    <dbReference type="NCBI Taxonomy" id="709343"/>
    <lineage>
        <taxon>Bacteria</taxon>
        <taxon>Pseudomonadati</taxon>
        <taxon>Bacteroidota</taxon>
        <taxon>Cytophagia</taxon>
        <taxon>Cytophagales</taxon>
        <taxon>Cyclobacteriaceae</taxon>
        <taxon>Echinicola</taxon>
    </lineage>
</organism>
<evidence type="ECO:0000313" key="2">
    <source>
        <dbReference type="EMBL" id="MFB9211727.1"/>
    </source>
</evidence>
<evidence type="ECO:0000256" key="1">
    <source>
        <dbReference type="SAM" id="SignalP"/>
    </source>
</evidence>
<protein>
    <recommendedName>
        <fullName evidence="4">Membrane metalloprotease</fullName>
    </recommendedName>
</protein>
<feature type="signal peptide" evidence="1">
    <location>
        <begin position="1"/>
        <end position="20"/>
    </location>
</feature>
<name>A0ABV5J4H9_9BACT</name>
<gene>
    <name evidence="2" type="ORF">ACFFUR_07905</name>
</gene>
<keyword evidence="1" id="KW-0732">Signal</keyword>
<reference evidence="2 3" key="1">
    <citation type="submission" date="2024-09" db="EMBL/GenBank/DDBJ databases">
        <authorList>
            <person name="Sun Q."/>
            <person name="Mori K."/>
        </authorList>
    </citation>
    <scope>NUCLEOTIDE SEQUENCE [LARGE SCALE GENOMIC DNA]</scope>
    <source>
        <strain evidence="2 3">CECT 7682</strain>
    </source>
</reference>
<dbReference type="Proteomes" id="UP001589654">
    <property type="component" value="Unassembled WGS sequence"/>
</dbReference>
<sequence length="256" mass="28417">MRNKLLLFLNGLAIIFLVSSCDLGPDENLEDQPDIRAAKRAPGVSANDLLSANDFNSVQLEIQYMEGFRPTEEMVDKLGNFLIGLVNKPLGIEVIVQEIGGLDQEKYSVQEIRQIEDENRTAYNVGEKLGVYVLILDGYFDEDTGTEYSLGVTHRNTSVALMGKRIFENSGGFGKPSRGKLESTVMQHEIGHLLGLVDLGTPMVIDHLDEDYPGHCDNEDCLMYWAVQTRIINLREDVIPGLGENCLNDLRANGGK</sequence>
<proteinExistence type="predicted"/>
<dbReference type="SUPFAM" id="SSF55486">
    <property type="entry name" value="Metalloproteases ('zincins'), catalytic domain"/>
    <property type="match status" value="1"/>
</dbReference>
<dbReference type="EMBL" id="JBHMEW010000053">
    <property type="protein sequence ID" value="MFB9211727.1"/>
    <property type="molecule type" value="Genomic_DNA"/>
</dbReference>
<accession>A0ABV5J4H9</accession>
<keyword evidence="3" id="KW-1185">Reference proteome</keyword>
<evidence type="ECO:0008006" key="4">
    <source>
        <dbReference type="Google" id="ProtNLM"/>
    </source>
</evidence>
<dbReference type="PROSITE" id="PS51257">
    <property type="entry name" value="PROKAR_LIPOPROTEIN"/>
    <property type="match status" value="1"/>
</dbReference>
<feature type="chain" id="PRO_5047026982" description="Membrane metalloprotease" evidence="1">
    <location>
        <begin position="21"/>
        <end position="256"/>
    </location>
</feature>